<dbReference type="InterPro" id="IPR018870">
    <property type="entry name" value="Tti2"/>
</dbReference>
<keyword evidence="3" id="KW-1185">Reference proteome</keyword>
<dbReference type="SUPFAM" id="SSF48371">
    <property type="entry name" value="ARM repeat"/>
    <property type="match status" value="1"/>
</dbReference>
<reference evidence="3" key="1">
    <citation type="submission" date="2016-03" db="EMBL/GenBank/DDBJ databases">
        <authorList>
            <person name="Devillers H."/>
        </authorList>
    </citation>
    <scope>NUCLEOTIDE SEQUENCE [LARGE SCALE GENOMIC DNA]</scope>
</reference>
<comment type="similarity">
    <text evidence="1">Belongs to the TTI2 family.</text>
</comment>
<organism evidence="2 3">
    <name type="scientific">Lachancea mirantina</name>
    <dbReference type="NCBI Taxonomy" id="1230905"/>
    <lineage>
        <taxon>Eukaryota</taxon>
        <taxon>Fungi</taxon>
        <taxon>Dikarya</taxon>
        <taxon>Ascomycota</taxon>
        <taxon>Saccharomycotina</taxon>
        <taxon>Saccharomycetes</taxon>
        <taxon>Saccharomycetales</taxon>
        <taxon>Saccharomycetaceae</taxon>
        <taxon>Lachancea</taxon>
    </lineage>
</organism>
<sequence>MTNNILQEWVHRVESSLEYTPDQDTLIDVVQELLAYHNELDLTAKVAAVKNIGFFMLDTRIDKKIRTKCAEMLEDVIENEVEMALIQELLRLLPKIRDDKLTKGGRRNTKENLSLKPKMGYSARDEDERQAWIQNGGKRSVSLFYVVLRNLAHSDISANLWWITPGILNVIDDTTDLVNVRLQGVTLLHTFLTCTIDMHCPSRFDFSKTGVFELFESSLTGMCYKFPGADSAEVICEVWNNVLPTLIELYRIQFWDSEQKYQNHLDKLLSDLLLQSMIPRVSSDYAQLSIIGLNYVRQILRTLGPASTLHIQRIIYTLGEYFVRNPFITLFPPLMHETLQTLQTAVEVCPNSRVSAHKYDLLAVIVILFEKCRAEGSLDDDITLRLRNFVKLLISCGCSWSSAELSLLQDRKLDVLALA</sequence>
<evidence type="ECO:0000256" key="1">
    <source>
        <dbReference type="ARBA" id="ARBA00034736"/>
    </source>
</evidence>
<name>A0A1G4J2I1_9SACH</name>
<dbReference type="AlphaFoldDB" id="A0A1G4J2I1"/>
<dbReference type="GO" id="GO:0110078">
    <property type="term" value="C:TTT Hsp90 cochaperone complex"/>
    <property type="evidence" value="ECO:0007669"/>
    <property type="project" value="InterPro"/>
</dbReference>
<evidence type="ECO:0000313" key="2">
    <source>
        <dbReference type="EMBL" id="SCU83572.1"/>
    </source>
</evidence>
<proteinExistence type="inferred from homology"/>
<dbReference type="OrthoDB" id="6417021at2759"/>
<dbReference type="Proteomes" id="UP000191024">
    <property type="component" value="Chromosome C"/>
</dbReference>
<protein>
    <submittedName>
        <fullName evidence="2">LAMI_0C03730g1_1</fullName>
    </submittedName>
</protein>
<gene>
    <name evidence="2" type="ORF">LAMI_0C03730G</name>
</gene>
<accession>A0A1G4J2I1</accession>
<dbReference type="STRING" id="1230905.A0A1G4J2I1"/>
<dbReference type="Pfam" id="PF10521">
    <property type="entry name" value="Tti2"/>
    <property type="match status" value="1"/>
</dbReference>
<evidence type="ECO:0000313" key="3">
    <source>
        <dbReference type="Proteomes" id="UP000191024"/>
    </source>
</evidence>
<dbReference type="EMBL" id="LT598466">
    <property type="protein sequence ID" value="SCU83572.1"/>
    <property type="molecule type" value="Genomic_DNA"/>
</dbReference>
<dbReference type="InterPro" id="IPR016024">
    <property type="entry name" value="ARM-type_fold"/>
</dbReference>